<dbReference type="AlphaFoldDB" id="A0A150N1D8"/>
<gene>
    <name evidence="1" type="ORF">B4110_3693</name>
</gene>
<evidence type="ECO:0000313" key="1">
    <source>
        <dbReference type="EMBL" id="KYD30525.1"/>
    </source>
</evidence>
<dbReference type="Proteomes" id="UP000075324">
    <property type="component" value="Unassembled WGS sequence"/>
</dbReference>
<dbReference type="InterPro" id="IPR013324">
    <property type="entry name" value="RNA_pol_sigma_r3/r4-like"/>
</dbReference>
<dbReference type="SUPFAM" id="SSF88659">
    <property type="entry name" value="Sigma3 and sigma4 domains of RNA polymerase sigma factors"/>
    <property type="match status" value="1"/>
</dbReference>
<sequence>MITRGEFFMIKEMYERGMSISDIARELGIDRKTVHDRIRMVLHALDQLVPHPLDHKAKRSATTVVSRTFREQVLGKQIPDHKPVPSPFGSEAQQLAKDMDGDDDLVFLFQQMKISTLKRNLDTR</sequence>
<reference evidence="1 2" key="1">
    <citation type="submission" date="2016-01" db="EMBL/GenBank/DDBJ databases">
        <title>Draft Genome Sequences of Seven Thermophilic Sporeformers Isolated from Foods.</title>
        <authorList>
            <person name="Berendsen E.M."/>
            <person name="Wells-Bennik M.H."/>
            <person name="Krawcyk A.O."/>
            <person name="De Jong A."/>
            <person name="Holsappel S."/>
            <person name="Eijlander R.T."/>
            <person name="Kuipers O.P."/>
        </authorList>
    </citation>
    <scope>NUCLEOTIDE SEQUENCE [LARGE SCALE GENOMIC DNA]</scope>
    <source>
        <strain evidence="1 2">B4110</strain>
    </source>
</reference>
<dbReference type="EMBL" id="LQYW01000050">
    <property type="protein sequence ID" value="KYD30525.1"/>
    <property type="molecule type" value="Genomic_DNA"/>
</dbReference>
<comment type="caution">
    <text evidence="1">The sequence shown here is derived from an EMBL/GenBank/DDBJ whole genome shotgun (WGS) entry which is preliminary data.</text>
</comment>
<organism evidence="1 2">
    <name type="scientific">Parageobacillus toebii</name>
    <dbReference type="NCBI Taxonomy" id="153151"/>
    <lineage>
        <taxon>Bacteria</taxon>
        <taxon>Bacillati</taxon>
        <taxon>Bacillota</taxon>
        <taxon>Bacilli</taxon>
        <taxon>Bacillales</taxon>
        <taxon>Anoxybacillaceae</taxon>
        <taxon>Parageobacillus</taxon>
    </lineage>
</organism>
<name>A0A150N1D8_9BACL</name>
<dbReference type="PATRIC" id="fig|153151.4.peg.3077"/>
<accession>A0A150N1D8</accession>
<evidence type="ECO:0000313" key="2">
    <source>
        <dbReference type="Proteomes" id="UP000075324"/>
    </source>
</evidence>
<proteinExistence type="predicted"/>
<protein>
    <submittedName>
        <fullName evidence="1">Uncharacterized protein</fullName>
    </submittedName>
</protein>
<dbReference type="Gene3D" id="1.10.10.60">
    <property type="entry name" value="Homeodomain-like"/>
    <property type="match status" value="1"/>
</dbReference>